<dbReference type="STRING" id="391595.RLO149_c042770"/>
<dbReference type="Proteomes" id="UP000001353">
    <property type="component" value="Chromosome"/>
</dbReference>
<protein>
    <submittedName>
        <fullName evidence="1">Uncharacterized protein</fullName>
    </submittedName>
</protein>
<dbReference type="EMBL" id="CP002623">
    <property type="protein sequence ID" value="AEI96173.1"/>
    <property type="molecule type" value="Genomic_DNA"/>
</dbReference>
<name>F7ZHE5_ROSLO</name>
<dbReference type="HOGENOM" id="CLU_127593_0_0_5"/>
<organism evidence="1 2">
    <name type="scientific">Roseobacter litoralis (strain ATCC 49566 / DSM 6996 / JCM 21268 / NBRC 15278 / OCh 149)</name>
    <dbReference type="NCBI Taxonomy" id="391595"/>
    <lineage>
        <taxon>Bacteria</taxon>
        <taxon>Pseudomonadati</taxon>
        <taxon>Pseudomonadota</taxon>
        <taxon>Alphaproteobacteria</taxon>
        <taxon>Rhodobacterales</taxon>
        <taxon>Roseobacteraceae</taxon>
        <taxon>Roseobacter</taxon>
    </lineage>
</organism>
<reference evidence="1 2" key="1">
    <citation type="journal article" date="2011" name="BMC Genomics">
        <title>Comparative genome analysis and genome-guided physiological analysis of Roseobacter litoralis.</title>
        <authorList>
            <person name="Kalhoefer D."/>
            <person name="Thole S."/>
            <person name="Voget S."/>
            <person name="Lehmann R."/>
            <person name="Liesegang H."/>
            <person name="Wollher A."/>
            <person name="Daniel R."/>
            <person name="Simon M."/>
            <person name="Brinkhoff T."/>
        </authorList>
    </citation>
    <scope>NUCLEOTIDE SEQUENCE [LARGE SCALE GENOMIC DNA]</scope>
    <source>
        <strain evidence="2">ATCC 49566 / DSM 6996 / JCM 21268 / NBRC 15278 / OCh 149</strain>
    </source>
</reference>
<dbReference type="eggNOG" id="ENOG50332M5">
    <property type="taxonomic scope" value="Bacteria"/>
</dbReference>
<accession>F7ZHE5</accession>
<evidence type="ECO:0000313" key="1">
    <source>
        <dbReference type="EMBL" id="AEI96173.1"/>
    </source>
</evidence>
<dbReference type="OrthoDB" id="7869496at2"/>
<dbReference type="RefSeq" id="WP_013964052.1">
    <property type="nucleotide sequence ID" value="NC_015730.1"/>
</dbReference>
<proteinExistence type="predicted"/>
<sequence>MTKHAITLQLSDDLFKAVHDLATEQQGTVAEVVEHLVTEHLGSPKSPARKLPRAGDKLIFALQKLLFRDMAEARDWADLDDRMRKHGYYMKITLGGLALHTETSGKRVCHTHDLGFSYGTFVRRFGPGKPKDPREL</sequence>
<dbReference type="AlphaFoldDB" id="F7ZHE5"/>
<evidence type="ECO:0000313" key="2">
    <source>
        <dbReference type="Proteomes" id="UP000001353"/>
    </source>
</evidence>
<dbReference type="KEGG" id="rli:RLO149_c042770"/>
<gene>
    <name evidence="1" type="ordered locus">RLO149_c042770</name>
</gene>
<keyword evidence="2" id="KW-1185">Reference proteome</keyword>